<protein>
    <submittedName>
        <fullName evidence="1 2">Uncharacterized protein</fullName>
    </submittedName>
</protein>
<reference evidence="2" key="3">
    <citation type="submission" date="2015-04" db="UniProtKB">
        <authorList>
            <consortium name="EnsemblPlants"/>
        </authorList>
    </citation>
    <scope>IDENTIFICATION</scope>
    <source>
        <strain evidence="2">cv. Jemalong A17</strain>
    </source>
</reference>
<accession>A0A072U1T3</accession>
<dbReference type="EMBL" id="CM001223">
    <property type="protein sequence ID" value="KEH23674.1"/>
    <property type="molecule type" value="Genomic_DNA"/>
</dbReference>
<gene>
    <name evidence="1" type="ordered locus">MTR_7g093217</name>
</gene>
<organism evidence="1 3">
    <name type="scientific">Medicago truncatula</name>
    <name type="common">Barrel medic</name>
    <name type="synonym">Medicago tribuloides</name>
    <dbReference type="NCBI Taxonomy" id="3880"/>
    <lineage>
        <taxon>Eukaryota</taxon>
        <taxon>Viridiplantae</taxon>
        <taxon>Streptophyta</taxon>
        <taxon>Embryophyta</taxon>
        <taxon>Tracheophyta</taxon>
        <taxon>Spermatophyta</taxon>
        <taxon>Magnoliopsida</taxon>
        <taxon>eudicotyledons</taxon>
        <taxon>Gunneridae</taxon>
        <taxon>Pentapetalae</taxon>
        <taxon>rosids</taxon>
        <taxon>fabids</taxon>
        <taxon>Fabales</taxon>
        <taxon>Fabaceae</taxon>
        <taxon>Papilionoideae</taxon>
        <taxon>50 kb inversion clade</taxon>
        <taxon>NPAAA clade</taxon>
        <taxon>Hologalegina</taxon>
        <taxon>IRL clade</taxon>
        <taxon>Trifolieae</taxon>
        <taxon>Medicago</taxon>
    </lineage>
</organism>
<sequence length="57" mass="6504">MAALQQVKRKVEKDKVYRGGTREKETLKLKESVTAGLVHLLLLYRPSQKIHMPCLVA</sequence>
<proteinExistence type="predicted"/>
<dbReference type="Proteomes" id="UP000002051">
    <property type="component" value="Unassembled WGS sequence"/>
</dbReference>
<evidence type="ECO:0000313" key="1">
    <source>
        <dbReference type="EMBL" id="KEH23674.1"/>
    </source>
</evidence>
<reference evidence="1 3" key="1">
    <citation type="journal article" date="2011" name="Nature">
        <title>The Medicago genome provides insight into the evolution of rhizobial symbioses.</title>
        <authorList>
            <person name="Young N.D."/>
            <person name="Debelle F."/>
            <person name="Oldroyd G.E."/>
            <person name="Geurts R."/>
            <person name="Cannon S.B."/>
            <person name="Udvardi M.K."/>
            <person name="Benedito V.A."/>
            <person name="Mayer K.F."/>
            <person name="Gouzy J."/>
            <person name="Schoof H."/>
            <person name="Van de Peer Y."/>
            <person name="Proost S."/>
            <person name="Cook D.R."/>
            <person name="Meyers B.C."/>
            <person name="Spannagl M."/>
            <person name="Cheung F."/>
            <person name="De Mita S."/>
            <person name="Krishnakumar V."/>
            <person name="Gundlach H."/>
            <person name="Zhou S."/>
            <person name="Mudge J."/>
            <person name="Bharti A.K."/>
            <person name="Murray J.D."/>
            <person name="Naoumkina M.A."/>
            <person name="Rosen B."/>
            <person name="Silverstein K.A."/>
            <person name="Tang H."/>
            <person name="Rombauts S."/>
            <person name="Zhao P.X."/>
            <person name="Zhou P."/>
            <person name="Barbe V."/>
            <person name="Bardou P."/>
            <person name="Bechner M."/>
            <person name="Bellec A."/>
            <person name="Berger A."/>
            <person name="Berges H."/>
            <person name="Bidwell S."/>
            <person name="Bisseling T."/>
            <person name="Choisne N."/>
            <person name="Couloux A."/>
            <person name="Denny R."/>
            <person name="Deshpande S."/>
            <person name="Dai X."/>
            <person name="Doyle J.J."/>
            <person name="Dudez A.M."/>
            <person name="Farmer A.D."/>
            <person name="Fouteau S."/>
            <person name="Franken C."/>
            <person name="Gibelin C."/>
            <person name="Gish J."/>
            <person name="Goldstein S."/>
            <person name="Gonzalez A.J."/>
            <person name="Green P.J."/>
            <person name="Hallab A."/>
            <person name="Hartog M."/>
            <person name="Hua A."/>
            <person name="Humphray S.J."/>
            <person name="Jeong D.H."/>
            <person name="Jing Y."/>
            <person name="Jocker A."/>
            <person name="Kenton S.M."/>
            <person name="Kim D.J."/>
            <person name="Klee K."/>
            <person name="Lai H."/>
            <person name="Lang C."/>
            <person name="Lin S."/>
            <person name="Macmil S.L."/>
            <person name="Magdelenat G."/>
            <person name="Matthews L."/>
            <person name="McCorrison J."/>
            <person name="Monaghan E.L."/>
            <person name="Mun J.H."/>
            <person name="Najar F.Z."/>
            <person name="Nicholson C."/>
            <person name="Noirot C."/>
            <person name="O'Bleness M."/>
            <person name="Paule C.R."/>
            <person name="Poulain J."/>
            <person name="Prion F."/>
            <person name="Qin B."/>
            <person name="Qu C."/>
            <person name="Retzel E.F."/>
            <person name="Riddle C."/>
            <person name="Sallet E."/>
            <person name="Samain S."/>
            <person name="Samson N."/>
            <person name="Sanders I."/>
            <person name="Saurat O."/>
            <person name="Scarpelli C."/>
            <person name="Schiex T."/>
            <person name="Segurens B."/>
            <person name="Severin A.J."/>
            <person name="Sherrier D.J."/>
            <person name="Shi R."/>
            <person name="Sims S."/>
            <person name="Singer S.R."/>
            <person name="Sinharoy S."/>
            <person name="Sterck L."/>
            <person name="Viollet A."/>
            <person name="Wang B.B."/>
            <person name="Wang K."/>
            <person name="Wang M."/>
            <person name="Wang X."/>
            <person name="Warfsmann J."/>
            <person name="Weissenbach J."/>
            <person name="White D.D."/>
            <person name="White J.D."/>
            <person name="Wiley G.B."/>
            <person name="Wincker P."/>
            <person name="Xing Y."/>
            <person name="Yang L."/>
            <person name="Yao Z."/>
            <person name="Ying F."/>
            <person name="Zhai J."/>
            <person name="Zhou L."/>
            <person name="Zuber A."/>
            <person name="Denarie J."/>
            <person name="Dixon R.A."/>
            <person name="May G.D."/>
            <person name="Schwartz D.C."/>
            <person name="Rogers J."/>
            <person name="Quetier F."/>
            <person name="Town C.D."/>
            <person name="Roe B.A."/>
        </authorList>
    </citation>
    <scope>NUCLEOTIDE SEQUENCE [LARGE SCALE GENOMIC DNA]</scope>
    <source>
        <strain evidence="1">A17</strain>
        <strain evidence="2 3">cv. Jemalong A17</strain>
    </source>
</reference>
<dbReference type="HOGENOM" id="CLU_2999533_0_0_1"/>
<dbReference type="AlphaFoldDB" id="A0A072U1T3"/>
<reference evidence="1 3" key="2">
    <citation type="journal article" date="2014" name="BMC Genomics">
        <title>An improved genome release (version Mt4.0) for the model legume Medicago truncatula.</title>
        <authorList>
            <person name="Tang H."/>
            <person name="Krishnakumar V."/>
            <person name="Bidwell S."/>
            <person name="Rosen B."/>
            <person name="Chan A."/>
            <person name="Zhou S."/>
            <person name="Gentzbittel L."/>
            <person name="Childs K.L."/>
            <person name="Yandell M."/>
            <person name="Gundlach H."/>
            <person name="Mayer K.F."/>
            <person name="Schwartz D.C."/>
            <person name="Town C.D."/>
        </authorList>
    </citation>
    <scope>GENOME REANNOTATION</scope>
    <source>
        <strain evidence="1">A17</strain>
        <strain evidence="2 3">cv. Jemalong A17</strain>
    </source>
</reference>
<evidence type="ECO:0000313" key="3">
    <source>
        <dbReference type="Proteomes" id="UP000002051"/>
    </source>
</evidence>
<keyword evidence="3" id="KW-1185">Reference proteome</keyword>
<name>A0A072U1T3_MEDTR</name>
<dbReference type="EnsemblPlants" id="KEH23674">
    <property type="protein sequence ID" value="KEH23674"/>
    <property type="gene ID" value="MTR_7g093217"/>
</dbReference>
<evidence type="ECO:0000313" key="2">
    <source>
        <dbReference type="EnsemblPlants" id="KEH23674"/>
    </source>
</evidence>